<dbReference type="InterPro" id="IPR023753">
    <property type="entry name" value="FAD/NAD-binding_dom"/>
</dbReference>
<dbReference type="PANTHER" id="PTHR43539">
    <property type="entry name" value="FLAVIN-BINDING MONOOXYGENASE-LIKE PROTEIN (AFU_ORTHOLOGUE AFUA_4G09220)"/>
    <property type="match status" value="1"/>
</dbReference>
<dbReference type="EMBL" id="BJVA01000025">
    <property type="protein sequence ID" value="GEK97401.1"/>
    <property type="molecule type" value="Genomic_DNA"/>
</dbReference>
<protein>
    <submittedName>
        <fullName evidence="3">Oxidoreductase</fullName>
    </submittedName>
</protein>
<dbReference type="GO" id="GO:0004497">
    <property type="term" value="F:monooxygenase activity"/>
    <property type="evidence" value="ECO:0007669"/>
    <property type="project" value="TreeGrafter"/>
</dbReference>
<comment type="caution">
    <text evidence="3">The sequence shown here is derived from an EMBL/GenBank/DDBJ whole genome shotgun (WGS) entry which is preliminary data.</text>
</comment>
<evidence type="ECO:0000313" key="4">
    <source>
        <dbReference type="Proteomes" id="UP000321079"/>
    </source>
</evidence>
<gene>
    <name evidence="3" type="ORF">GKA01_25980</name>
</gene>
<evidence type="ECO:0000313" key="3">
    <source>
        <dbReference type="EMBL" id="GEK97401.1"/>
    </source>
</evidence>
<evidence type="ECO:0000259" key="2">
    <source>
        <dbReference type="Pfam" id="PF07992"/>
    </source>
</evidence>
<dbReference type="InterPro" id="IPR050982">
    <property type="entry name" value="Auxin_biosynth/cation_transpt"/>
</dbReference>
<dbReference type="Gene3D" id="3.50.50.60">
    <property type="entry name" value="FAD/NAD(P)-binding domain"/>
    <property type="match status" value="1"/>
</dbReference>
<dbReference type="OrthoDB" id="8671611at2"/>
<evidence type="ECO:0000256" key="1">
    <source>
        <dbReference type="ARBA" id="ARBA00023002"/>
    </source>
</evidence>
<sequence>MNNVTDTMNGIETLNRRVREELKWLEFPARSWVPERKYQSRKVHDVIVIGGGMAGLTASGTLKRYGVLNHVVYDMASKDKEGPWVTYARMDTLRSPKTLTGPCLGIPVLTFRAWYEHRFGVQAWETLGLIPRTMWMEYLVWFRNILELPVENEVFVQKIDTADHGLLRLNILRNGKPEEVLTRKVVLATGRDGLGGAYMPDVIRTLPEQFRAHSADMIDFAALKGKRVVVIGAGASAMDNAATALEQGAARVDVLIRRGDIPRINKFTGIGSQGVVQGFVNLPDEWKWRFLDATLSAQTPPPRPSVLRVSQHPNAFFHLNCQIEEIAMDGDVLELITSRGALTTDFIIAATGFNVDLAKRPELQVFSDRIRFWKDRFVPDPDNRCNGIINSELANSPDLGPAFEFQPKAEVICPDLRNIHCFCFPATLSHGKVSGDIPAISDGADRLVKGIVSHFFTEDCDIHFRNLEQFETPELVGDEWQDTPLS</sequence>
<dbReference type="AlphaFoldDB" id="A0A511BC45"/>
<dbReference type="SUPFAM" id="SSF51905">
    <property type="entry name" value="FAD/NAD(P)-binding domain"/>
    <property type="match status" value="1"/>
</dbReference>
<name>A0A511BC45_9PROT</name>
<dbReference type="GO" id="GO:0050660">
    <property type="term" value="F:flavin adenine dinucleotide binding"/>
    <property type="evidence" value="ECO:0007669"/>
    <property type="project" value="TreeGrafter"/>
</dbReference>
<dbReference type="Proteomes" id="UP000321079">
    <property type="component" value="Unassembled WGS sequence"/>
</dbReference>
<accession>A0A511BC45</accession>
<keyword evidence="4" id="KW-1185">Reference proteome</keyword>
<organism evidence="3 4">
    <name type="scientific">Gluconobacter kanchanaburiensis NBRC 103587</name>
    <dbReference type="NCBI Taxonomy" id="1307948"/>
    <lineage>
        <taxon>Bacteria</taxon>
        <taxon>Pseudomonadati</taxon>
        <taxon>Pseudomonadota</taxon>
        <taxon>Alphaproteobacteria</taxon>
        <taxon>Acetobacterales</taxon>
        <taxon>Acetobacteraceae</taxon>
        <taxon>Gluconobacter</taxon>
    </lineage>
</organism>
<keyword evidence="1" id="KW-0560">Oxidoreductase</keyword>
<dbReference type="Pfam" id="PF07992">
    <property type="entry name" value="Pyr_redox_2"/>
    <property type="match status" value="1"/>
</dbReference>
<reference evidence="3 4" key="1">
    <citation type="submission" date="2019-07" db="EMBL/GenBank/DDBJ databases">
        <title>Whole genome shotgun sequence of Gluconobacter kanchanaburiensis NBRC 103587.</title>
        <authorList>
            <person name="Hosoyama A."/>
            <person name="Uohara A."/>
            <person name="Ohji S."/>
            <person name="Ichikawa N."/>
        </authorList>
    </citation>
    <scope>NUCLEOTIDE SEQUENCE [LARGE SCALE GENOMIC DNA]</scope>
    <source>
        <strain evidence="3 4">NBRC 103587</strain>
    </source>
</reference>
<dbReference type="PRINTS" id="PR00411">
    <property type="entry name" value="PNDRDTASEI"/>
</dbReference>
<proteinExistence type="predicted"/>
<dbReference type="PANTHER" id="PTHR43539:SF91">
    <property type="entry name" value="FAD-DEPENDENT URATE HYDROXYLASE"/>
    <property type="match status" value="1"/>
</dbReference>
<feature type="domain" description="FAD/NAD(P)-binding" evidence="2">
    <location>
        <begin position="44"/>
        <end position="260"/>
    </location>
</feature>
<dbReference type="InterPro" id="IPR036188">
    <property type="entry name" value="FAD/NAD-bd_sf"/>
</dbReference>
<dbReference type="RefSeq" id="WP_146863927.1">
    <property type="nucleotide sequence ID" value="NZ_BARK01000035.1"/>
</dbReference>
<dbReference type="PRINTS" id="PR00368">
    <property type="entry name" value="FADPNR"/>
</dbReference>